<accession>A0A6A5ZKC1</accession>
<dbReference type="OrthoDB" id="4770059at2759"/>
<gene>
    <name evidence="3" type="ORF">BDV96DRAFT_318901</name>
</gene>
<proteinExistence type="predicted"/>
<keyword evidence="2" id="KW-0812">Transmembrane</keyword>
<keyword evidence="4" id="KW-1185">Reference proteome</keyword>
<feature type="transmembrane region" description="Helical" evidence="2">
    <location>
        <begin position="255"/>
        <end position="277"/>
    </location>
</feature>
<dbReference type="AlphaFoldDB" id="A0A6A5ZKC1"/>
<organism evidence="3 4">
    <name type="scientific">Lophiotrema nucula</name>
    <dbReference type="NCBI Taxonomy" id="690887"/>
    <lineage>
        <taxon>Eukaryota</taxon>
        <taxon>Fungi</taxon>
        <taxon>Dikarya</taxon>
        <taxon>Ascomycota</taxon>
        <taxon>Pezizomycotina</taxon>
        <taxon>Dothideomycetes</taxon>
        <taxon>Pleosporomycetidae</taxon>
        <taxon>Pleosporales</taxon>
        <taxon>Lophiotremataceae</taxon>
        <taxon>Lophiotrema</taxon>
    </lineage>
</organism>
<protein>
    <submittedName>
        <fullName evidence="3">Uncharacterized protein</fullName>
    </submittedName>
</protein>
<evidence type="ECO:0000313" key="3">
    <source>
        <dbReference type="EMBL" id="KAF2120110.1"/>
    </source>
</evidence>
<evidence type="ECO:0000256" key="2">
    <source>
        <dbReference type="SAM" id="Phobius"/>
    </source>
</evidence>
<name>A0A6A5ZKC1_9PLEO</name>
<reference evidence="3" key="1">
    <citation type="journal article" date="2020" name="Stud. Mycol.">
        <title>101 Dothideomycetes genomes: a test case for predicting lifestyles and emergence of pathogens.</title>
        <authorList>
            <person name="Haridas S."/>
            <person name="Albert R."/>
            <person name="Binder M."/>
            <person name="Bloem J."/>
            <person name="Labutti K."/>
            <person name="Salamov A."/>
            <person name="Andreopoulos B."/>
            <person name="Baker S."/>
            <person name="Barry K."/>
            <person name="Bills G."/>
            <person name="Bluhm B."/>
            <person name="Cannon C."/>
            <person name="Castanera R."/>
            <person name="Culley D."/>
            <person name="Daum C."/>
            <person name="Ezra D."/>
            <person name="Gonzalez J."/>
            <person name="Henrissat B."/>
            <person name="Kuo A."/>
            <person name="Liang C."/>
            <person name="Lipzen A."/>
            <person name="Lutzoni F."/>
            <person name="Magnuson J."/>
            <person name="Mondo S."/>
            <person name="Nolan M."/>
            <person name="Ohm R."/>
            <person name="Pangilinan J."/>
            <person name="Park H.-J."/>
            <person name="Ramirez L."/>
            <person name="Alfaro M."/>
            <person name="Sun H."/>
            <person name="Tritt A."/>
            <person name="Yoshinaga Y."/>
            <person name="Zwiers L.-H."/>
            <person name="Turgeon B."/>
            <person name="Goodwin S."/>
            <person name="Spatafora J."/>
            <person name="Crous P."/>
            <person name="Grigoriev I."/>
        </authorList>
    </citation>
    <scope>NUCLEOTIDE SEQUENCE</scope>
    <source>
        <strain evidence="3">CBS 627.86</strain>
    </source>
</reference>
<evidence type="ECO:0000256" key="1">
    <source>
        <dbReference type="SAM" id="MobiDB-lite"/>
    </source>
</evidence>
<feature type="region of interest" description="Disordered" evidence="1">
    <location>
        <begin position="212"/>
        <end position="247"/>
    </location>
</feature>
<feature type="compositionally biased region" description="Low complexity" evidence="1">
    <location>
        <begin position="212"/>
        <end position="246"/>
    </location>
</feature>
<keyword evidence="2" id="KW-0472">Membrane</keyword>
<sequence length="338" mass="35037">MSASSITTPRQWVSDPSSISALNRGPITSALALPTSCTQTLSLSRGDNAGSENLYFGHFANPYVDPACYPLGTLSSSQIAADSAWLQYFYSPAICPYGWTTAQTFSATFPAFGETNEISLGPETSAAICCPGGYSYKRGGRICQSSITQSQVISYVSGINNGAAGWDRGNTILSTFALSSSVIGDGVPILWQSSDKAVLKAAATMVTTPTATGAFTGSGTARTSPTSSLPSATSSSPSSPVSEVSSKGLSTGAKAGIGVGVSLVGIAIIALGIFLLLRRRRRNTPAPADTADGKIELNADLGSHPVQEVYSEAPELPVTVALQRTRNTVSPTYRQKID</sequence>
<dbReference type="EMBL" id="ML977314">
    <property type="protein sequence ID" value="KAF2120110.1"/>
    <property type="molecule type" value="Genomic_DNA"/>
</dbReference>
<dbReference type="Proteomes" id="UP000799770">
    <property type="component" value="Unassembled WGS sequence"/>
</dbReference>
<keyword evidence="2" id="KW-1133">Transmembrane helix</keyword>
<evidence type="ECO:0000313" key="4">
    <source>
        <dbReference type="Proteomes" id="UP000799770"/>
    </source>
</evidence>